<dbReference type="HOGENOM" id="CLU_561355_0_0_1"/>
<dbReference type="Pfam" id="PF12796">
    <property type="entry name" value="Ank_2"/>
    <property type="match status" value="3"/>
</dbReference>
<dbReference type="PROSITE" id="PS50297">
    <property type="entry name" value="ANK_REP_REGION"/>
    <property type="match status" value="3"/>
</dbReference>
<dbReference type="PANTHER" id="PTHR24136">
    <property type="entry name" value="SOWAH (DROSOPHILA) HOMOLOG"/>
    <property type="match status" value="1"/>
</dbReference>
<dbReference type="AlphaFoldDB" id="S3DDZ1"/>
<dbReference type="SUPFAM" id="SSF48403">
    <property type="entry name" value="Ankyrin repeat"/>
    <property type="match status" value="1"/>
</dbReference>
<evidence type="ECO:0000256" key="2">
    <source>
        <dbReference type="ARBA" id="ARBA00022737"/>
    </source>
</evidence>
<protein>
    <submittedName>
        <fullName evidence="5">Ankyrin repeat-containing protein</fullName>
    </submittedName>
</protein>
<dbReference type="PROSITE" id="PS50088">
    <property type="entry name" value="ANK_REPEAT"/>
    <property type="match status" value="3"/>
</dbReference>
<keyword evidence="6" id="KW-1185">Reference proteome</keyword>
<dbReference type="PRINTS" id="PR01415">
    <property type="entry name" value="ANKYRIN"/>
</dbReference>
<evidence type="ECO:0000313" key="6">
    <source>
        <dbReference type="Proteomes" id="UP000016922"/>
    </source>
</evidence>
<gene>
    <name evidence="5" type="ORF">GLAREA_10993</name>
</gene>
<dbReference type="STRING" id="1116229.S3DDZ1"/>
<sequence>MGQFKNLPTEVIQAVIDNVLSAMEFEEALLLRATCKIFDQTILYRLYRNGPPFVPPSVEVNQLKCVKPPKDKWIRTRPFISARLMAGFLFSQFEKNKDTENSIMNVIKRAVDHLEDGGVSLNPEARRIRIYALCEALARSCQAEKCISLATVRRVPCMDHEYALLEYAQLIVAVVTNDYSFVEDWLDDQSLATISNIEGIFGSPLTAAIAAGQLGMAKLLLNHGANVNHQAETSLTPLHMACSSGNLAAVKLLFSASYNLRISGTSYEHGVRMAIKFHYWAIAQYLLANSDIPYSNRSTLRYSIFHEAAIVGDCSVLLEMLDTGVNPNTNCHSYKEPFGNQTALGCAAIMGHEDAVRLLIDRNWDVDHYGFGNALVGAAQHGQLAVVEILLDAGVDINYVALGNQWNAYSATPLSASLRALRFDTTYYLLGRGADVNAGGKGASSLLLACKRGNVPIVRMLIERGVDPNGYASERSKRSVPLLTALKRGHTRVAEVLIELGARDINPYIYEND</sequence>
<dbReference type="InterPro" id="IPR036770">
    <property type="entry name" value="Ankyrin_rpt-contain_sf"/>
</dbReference>
<reference evidence="5 6" key="1">
    <citation type="journal article" date="2013" name="BMC Genomics">
        <title>Genomics-driven discovery of the pneumocandin biosynthetic gene cluster in the fungus Glarea lozoyensis.</title>
        <authorList>
            <person name="Chen L."/>
            <person name="Yue Q."/>
            <person name="Zhang X."/>
            <person name="Xiang M."/>
            <person name="Wang C."/>
            <person name="Li S."/>
            <person name="Che Y."/>
            <person name="Ortiz-Lopez F.J."/>
            <person name="Bills G.F."/>
            <person name="Liu X."/>
            <person name="An Z."/>
        </authorList>
    </citation>
    <scope>NUCLEOTIDE SEQUENCE [LARGE SCALE GENOMIC DNA]</scope>
    <source>
        <strain evidence="6">ATCC 20868 / MF5171</strain>
    </source>
</reference>
<dbReference type="OrthoDB" id="4772757at2759"/>
<dbReference type="eggNOG" id="KOG0504">
    <property type="taxonomic scope" value="Eukaryota"/>
</dbReference>
<evidence type="ECO:0000313" key="5">
    <source>
        <dbReference type="EMBL" id="EPE35294.1"/>
    </source>
</evidence>
<dbReference type="GO" id="GO:0016567">
    <property type="term" value="P:protein ubiquitination"/>
    <property type="evidence" value="ECO:0007669"/>
    <property type="project" value="TreeGrafter"/>
</dbReference>
<evidence type="ECO:0000256" key="4">
    <source>
        <dbReference type="PROSITE-ProRule" id="PRU00023"/>
    </source>
</evidence>
<dbReference type="InterPro" id="IPR051573">
    <property type="entry name" value="Ankyrin-SOCS_box_domain"/>
</dbReference>
<keyword evidence="3 4" id="KW-0040">ANK repeat</keyword>
<dbReference type="GeneID" id="19470035"/>
<dbReference type="SMART" id="SM00248">
    <property type="entry name" value="ANK"/>
    <property type="match status" value="8"/>
</dbReference>
<feature type="repeat" description="ANK" evidence="4">
    <location>
        <begin position="233"/>
        <end position="265"/>
    </location>
</feature>
<dbReference type="Gene3D" id="1.25.40.20">
    <property type="entry name" value="Ankyrin repeat-containing domain"/>
    <property type="match status" value="2"/>
</dbReference>
<dbReference type="InterPro" id="IPR002110">
    <property type="entry name" value="Ankyrin_rpt"/>
</dbReference>
<accession>S3DDZ1</accession>
<proteinExistence type="inferred from homology"/>
<keyword evidence="2" id="KW-0677">Repeat</keyword>
<organism evidence="5 6">
    <name type="scientific">Glarea lozoyensis (strain ATCC 20868 / MF5171)</name>
    <dbReference type="NCBI Taxonomy" id="1116229"/>
    <lineage>
        <taxon>Eukaryota</taxon>
        <taxon>Fungi</taxon>
        <taxon>Dikarya</taxon>
        <taxon>Ascomycota</taxon>
        <taxon>Pezizomycotina</taxon>
        <taxon>Leotiomycetes</taxon>
        <taxon>Helotiales</taxon>
        <taxon>Helotiaceae</taxon>
        <taxon>Glarea</taxon>
    </lineage>
</organism>
<dbReference type="Proteomes" id="UP000016922">
    <property type="component" value="Unassembled WGS sequence"/>
</dbReference>
<dbReference type="EMBL" id="KE145354">
    <property type="protein sequence ID" value="EPE35294.1"/>
    <property type="molecule type" value="Genomic_DNA"/>
</dbReference>
<dbReference type="OMA" id="YSIFHEA"/>
<feature type="repeat" description="ANK" evidence="4">
    <location>
        <begin position="441"/>
        <end position="473"/>
    </location>
</feature>
<name>S3DDZ1_GLAL2</name>
<dbReference type="PANTHER" id="PTHR24136:SF15">
    <property type="entry name" value="ANK_REP_REGION DOMAIN-CONTAINING PROTEIN"/>
    <property type="match status" value="1"/>
</dbReference>
<feature type="repeat" description="ANK" evidence="4">
    <location>
        <begin position="203"/>
        <end position="232"/>
    </location>
</feature>
<comment type="similarity">
    <text evidence="1">Belongs to the ankyrin SOCS box (ASB) family.</text>
</comment>
<dbReference type="GO" id="GO:0045732">
    <property type="term" value="P:positive regulation of protein catabolic process"/>
    <property type="evidence" value="ECO:0007669"/>
    <property type="project" value="TreeGrafter"/>
</dbReference>
<evidence type="ECO:0000256" key="1">
    <source>
        <dbReference type="ARBA" id="ARBA00005949"/>
    </source>
</evidence>
<evidence type="ECO:0000256" key="3">
    <source>
        <dbReference type="ARBA" id="ARBA00023043"/>
    </source>
</evidence>
<dbReference type="KEGG" id="glz:GLAREA_10993"/>
<dbReference type="RefSeq" id="XP_008077373.1">
    <property type="nucleotide sequence ID" value="XM_008079182.1"/>
</dbReference>